<feature type="transmembrane region" description="Helical" evidence="1">
    <location>
        <begin position="12"/>
        <end position="33"/>
    </location>
</feature>
<dbReference type="GeneID" id="99673668"/>
<dbReference type="EMBL" id="OKQR01000001">
    <property type="protein sequence ID" value="SPD91992.1"/>
    <property type="molecule type" value="Genomic_DNA"/>
</dbReference>
<dbReference type="Proteomes" id="UP000237923">
    <property type="component" value="Unassembled WGS sequence"/>
</dbReference>
<sequence length="47" mass="5755">MLSNHQHWPLWITIVLVVFLFIAFNMSFVWLYWQKKKVTLDDEDDDA</sequence>
<accession>A0A2N9KAB0</accession>
<evidence type="ECO:0000313" key="3">
    <source>
        <dbReference type="EMBL" id="SPE07271.1"/>
    </source>
</evidence>
<dbReference type="EMBL" id="OKQU01000001">
    <property type="protein sequence ID" value="SPE07271.1"/>
    <property type="molecule type" value="Genomic_DNA"/>
</dbReference>
<reference evidence="3 4" key="1">
    <citation type="submission" date="2018-02" db="EMBL/GenBank/DDBJ databases">
        <authorList>
            <person name="Cohen D.B."/>
            <person name="Kent A.D."/>
        </authorList>
    </citation>
    <scope>NUCLEOTIDE SEQUENCE [LARGE SCALE GENOMIC DNA]</scope>
    <source>
        <strain evidence="3 4">CECT 9216</strain>
    </source>
</reference>
<reference evidence="2 5" key="2">
    <citation type="submission" date="2018-02" db="EMBL/GenBank/DDBJ databases">
        <authorList>
            <person name="Rodrigo-Torres L."/>
            <person name="Arahal R. D."/>
            <person name="Lucena T."/>
        </authorList>
    </citation>
    <scope>NUCLEOTIDE SEQUENCE [LARGE SCALE GENOMIC DNA]</scope>
    <source>
        <strain evidence="2 5">CECT 8486</strain>
    </source>
</reference>
<evidence type="ECO:0000313" key="5">
    <source>
        <dbReference type="Proteomes" id="UP000239237"/>
    </source>
</evidence>
<dbReference type="AlphaFoldDB" id="A0A2N9KAB0"/>
<keyword evidence="1" id="KW-0812">Transmembrane</keyword>
<gene>
    <name evidence="2" type="ORF">LES8486_00989</name>
    <name evidence="3" type="ORF">LES9216_01136</name>
</gene>
<protein>
    <submittedName>
        <fullName evidence="3">Uncharacterized protein</fullName>
    </submittedName>
</protein>
<dbReference type="RefSeq" id="WP_237048957.1">
    <property type="nucleotide sequence ID" value="NZ_AP017935.1"/>
</dbReference>
<evidence type="ECO:0000313" key="2">
    <source>
        <dbReference type="EMBL" id="SPD91992.1"/>
    </source>
</evidence>
<organism evidence="3 4">
    <name type="scientific">Leuconostoc suionicum</name>
    <dbReference type="NCBI Taxonomy" id="1511761"/>
    <lineage>
        <taxon>Bacteria</taxon>
        <taxon>Bacillati</taxon>
        <taxon>Bacillota</taxon>
        <taxon>Bacilli</taxon>
        <taxon>Lactobacillales</taxon>
        <taxon>Lactobacillaceae</taxon>
        <taxon>Leuconostoc</taxon>
    </lineage>
</organism>
<keyword evidence="1" id="KW-1133">Transmembrane helix</keyword>
<keyword evidence="1" id="KW-0472">Membrane</keyword>
<keyword evidence="5" id="KW-1185">Reference proteome</keyword>
<evidence type="ECO:0000256" key="1">
    <source>
        <dbReference type="SAM" id="Phobius"/>
    </source>
</evidence>
<dbReference type="Proteomes" id="UP000239237">
    <property type="component" value="Unassembled WGS sequence"/>
</dbReference>
<proteinExistence type="predicted"/>
<evidence type="ECO:0000313" key="4">
    <source>
        <dbReference type="Proteomes" id="UP000237923"/>
    </source>
</evidence>
<name>A0A2N9KAB0_9LACO</name>